<sequence length="228" mass="25793">MPLERNGKKLLVPSSRDGIDSLPDGMLEHILGFLEAQEAVRMCVLAKCWRQLWKSASAMRIISVSNSNMTRLELRGVVLNSSFCDFSNSPSLQHLDNANCYLYHAKKISSESLKGLSITNCIFSKEFRTLIDIPLLIYTRGICYSSFIFSWDLNWCPMFSKLKALLLDESWCVTPDFQTLTCILKNSLSMERSAAISGHLKAIEIKCQVVDEAVSQVLKFLCKFNICM</sequence>
<dbReference type="Proteomes" id="UP000000768">
    <property type="component" value="Chromosome 5"/>
</dbReference>
<evidence type="ECO:0000313" key="2">
    <source>
        <dbReference type="EMBL" id="OQU83112.1"/>
    </source>
</evidence>
<dbReference type="InParanoid" id="A0A1Z5RH79"/>
<name>A0A1Z5RH79_SORBI</name>
<evidence type="ECO:0000259" key="1">
    <source>
        <dbReference type="Pfam" id="PF00646"/>
    </source>
</evidence>
<dbReference type="Gene3D" id="1.20.1280.50">
    <property type="match status" value="1"/>
</dbReference>
<feature type="domain" description="F-box" evidence="1">
    <location>
        <begin position="19"/>
        <end position="55"/>
    </location>
</feature>
<keyword evidence="3" id="KW-1185">Reference proteome</keyword>
<dbReference type="Gramene" id="OQU83112">
    <property type="protein sequence ID" value="OQU83112"/>
    <property type="gene ID" value="SORBI_3005G078066"/>
</dbReference>
<dbReference type="PANTHER" id="PTHR34223:SF107">
    <property type="entry name" value="F-BOX DOMAIN-CONTAINING PROTEIN"/>
    <property type="match status" value="1"/>
</dbReference>
<reference evidence="2 3" key="1">
    <citation type="journal article" date="2009" name="Nature">
        <title>The Sorghum bicolor genome and the diversification of grasses.</title>
        <authorList>
            <person name="Paterson A.H."/>
            <person name="Bowers J.E."/>
            <person name="Bruggmann R."/>
            <person name="Dubchak I."/>
            <person name="Grimwood J."/>
            <person name="Gundlach H."/>
            <person name="Haberer G."/>
            <person name="Hellsten U."/>
            <person name="Mitros T."/>
            <person name="Poliakov A."/>
            <person name="Schmutz J."/>
            <person name="Spannagl M."/>
            <person name="Tang H."/>
            <person name="Wang X."/>
            <person name="Wicker T."/>
            <person name="Bharti A.K."/>
            <person name="Chapman J."/>
            <person name="Feltus F.A."/>
            <person name="Gowik U."/>
            <person name="Grigoriev I.V."/>
            <person name="Lyons E."/>
            <person name="Maher C.A."/>
            <person name="Martis M."/>
            <person name="Narechania A."/>
            <person name="Otillar R.P."/>
            <person name="Penning B.W."/>
            <person name="Salamov A.A."/>
            <person name="Wang Y."/>
            <person name="Zhang L."/>
            <person name="Carpita N.C."/>
            <person name="Freeling M."/>
            <person name="Gingle A.R."/>
            <person name="Hash C.T."/>
            <person name="Keller B."/>
            <person name="Klein P."/>
            <person name="Kresovich S."/>
            <person name="McCann M.C."/>
            <person name="Ming R."/>
            <person name="Peterson D.G."/>
            <person name="Mehboob-ur-Rahman"/>
            <person name="Ware D."/>
            <person name="Westhoff P."/>
            <person name="Mayer K.F."/>
            <person name="Messing J."/>
            <person name="Rokhsar D.S."/>
        </authorList>
    </citation>
    <scope>NUCLEOTIDE SEQUENCE [LARGE SCALE GENOMIC DNA]</scope>
    <source>
        <strain evidence="3">cv. BTx623</strain>
    </source>
</reference>
<dbReference type="SUPFAM" id="SSF81383">
    <property type="entry name" value="F-box domain"/>
    <property type="match status" value="1"/>
</dbReference>
<accession>A0A1Z5RH79</accession>
<dbReference type="PANTHER" id="PTHR34223">
    <property type="entry name" value="OS11G0201299 PROTEIN"/>
    <property type="match status" value="1"/>
</dbReference>
<dbReference type="Pfam" id="PF00646">
    <property type="entry name" value="F-box"/>
    <property type="match status" value="1"/>
</dbReference>
<dbReference type="InterPro" id="IPR001810">
    <property type="entry name" value="F-box_dom"/>
</dbReference>
<organism evidence="2 3">
    <name type="scientific">Sorghum bicolor</name>
    <name type="common">Sorghum</name>
    <name type="synonym">Sorghum vulgare</name>
    <dbReference type="NCBI Taxonomy" id="4558"/>
    <lineage>
        <taxon>Eukaryota</taxon>
        <taxon>Viridiplantae</taxon>
        <taxon>Streptophyta</taxon>
        <taxon>Embryophyta</taxon>
        <taxon>Tracheophyta</taxon>
        <taxon>Spermatophyta</taxon>
        <taxon>Magnoliopsida</taxon>
        <taxon>Liliopsida</taxon>
        <taxon>Poales</taxon>
        <taxon>Poaceae</taxon>
        <taxon>PACMAD clade</taxon>
        <taxon>Panicoideae</taxon>
        <taxon>Andropogonodae</taxon>
        <taxon>Andropogoneae</taxon>
        <taxon>Sorghinae</taxon>
        <taxon>Sorghum</taxon>
    </lineage>
</organism>
<gene>
    <name evidence="2" type="ORF">SORBI_3005G078066</name>
</gene>
<dbReference type="InterPro" id="IPR036047">
    <property type="entry name" value="F-box-like_dom_sf"/>
</dbReference>
<dbReference type="InterPro" id="IPR053197">
    <property type="entry name" value="F-box_SCFL_complex_component"/>
</dbReference>
<evidence type="ECO:0000313" key="3">
    <source>
        <dbReference type="Proteomes" id="UP000000768"/>
    </source>
</evidence>
<reference evidence="3" key="2">
    <citation type="journal article" date="2018" name="Plant J.">
        <title>The Sorghum bicolor reference genome: improved assembly, gene annotations, a transcriptome atlas, and signatures of genome organization.</title>
        <authorList>
            <person name="McCormick R.F."/>
            <person name="Truong S.K."/>
            <person name="Sreedasyam A."/>
            <person name="Jenkins J."/>
            <person name="Shu S."/>
            <person name="Sims D."/>
            <person name="Kennedy M."/>
            <person name="Amirebrahimi M."/>
            <person name="Weers B.D."/>
            <person name="McKinley B."/>
            <person name="Mattison A."/>
            <person name="Morishige D.T."/>
            <person name="Grimwood J."/>
            <person name="Schmutz J."/>
            <person name="Mullet J.E."/>
        </authorList>
    </citation>
    <scope>NUCLEOTIDE SEQUENCE [LARGE SCALE GENOMIC DNA]</scope>
    <source>
        <strain evidence="3">cv. BTx623</strain>
    </source>
</reference>
<proteinExistence type="predicted"/>
<dbReference type="EMBL" id="CM000764">
    <property type="protein sequence ID" value="OQU83112.1"/>
    <property type="molecule type" value="Genomic_DNA"/>
</dbReference>
<dbReference type="AlphaFoldDB" id="A0A1Z5RH79"/>
<protein>
    <recommendedName>
        <fullName evidence="1">F-box domain-containing protein</fullName>
    </recommendedName>
</protein>
<dbReference type="eggNOG" id="ENOG502QYBX">
    <property type="taxonomic scope" value="Eukaryota"/>
</dbReference>